<reference evidence="4 5" key="2">
    <citation type="submission" date="2018-11" db="EMBL/GenBank/DDBJ databases">
        <authorList>
            <consortium name="Pathogen Informatics"/>
        </authorList>
    </citation>
    <scope>NUCLEOTIDE SEQUENCE [LARGE SCALE GENOMIC DNA]</scope>
</reference>
<feature type="signal peptide" evidence="2">
    <location>
        <begin position="1"/>
        <end position="20"/>
    </location>
</feature>
<evidence type="ECO:0000313" key="4">
    <source>
        <dbReference type="EMBL" id="VDL82564.1"/>
    </source>
</evidence>
<evidence type="ECO:0000259" key="3">
    <source>
        <dbReference type="PROSITE" id="PS51670"/>
    </source>
</evidence>
<evidence type="ECO:0000256" key="2">
    <source>
        <dbReference type="SAM" id="SignalP"/>
    </source>
</evidence>
<evidence type="ECO:0000256" key="1">
    <source>
        <dbReference type="PROSITE-ProRule" id="PRU01005"/>
    </source>
</evidence>
<dbReference type="InterPro" id="IPR003582">
    <property type="entry name" value="ShKT_dom"/>
</dbReference>
<dbReference type="OMA" id="KECADRA"/>
<organism evidence="6">
    <name type="scientific">Nippostrongylus brasiliensis</name>
    <name type="common">Rat hookworm</name>
    <dbReference type="NCBI Taxonomy" id="27835"/>
    <lineage>
        <taxon>Eukaryota</taxon>
        <taxon>Metazoa</taxon>
        <taxon>Ecdysozoa</taxon>
        <taxon>Nematoda</taxon>
        <taxon>Chromadorea</taxon>
        <taxon>Rhabditida</taxon>
        <taxon>Rhabditina</taxon>
        <taxon>Rhabditomorpha</taxon>
        <taxon>Strongyloidea</taxon>
        <taxon>Heligmosomidae</taxon>
        <taxon>Nippostrongylus</taxon>
    </lineage>
</organism>
<feature type="chain" id="PRO_5043125841" evidence="2">
    <location>
        <begin position="21"/>
        <end position="61"/>
    </location>
</feature>
<comment type="caution">
    <text evidence="1">Lacks conserved residue(s) required for the propagation of feature annotation.</text>
</comment>
<sequence length="61" mass="6897">MFYVLCLLLLLSASTMEVNAECADRMPTPACQQQKAKGNCNSPYFETQMRMMCAKTCEFCT</sequence>
<evidence type="ECO:0000313" key="5">
    <source>
        <dbReference type="Proteomes" id="UP000271162"/>
    </source>
</evidence>
<accession>A0A0N4YNM4</accession>
<dbReference type="Gene3D" id="1.10.10.1940">
    <property type="match status" value="1"/>
</dbReference>
<keyword evidence="5" id="KW-1185">Reference proteome</keyword>
<gene>
    <name evidence="4" type="ORF">NBR_LOCUS18839</name>
</gene>
<dbReference type="WBParaSite" id="NBR_0001883801-mRNA-1">
    <property type="protein sequence ID" value="NBR_0001883801-mRNA-1"/>
    <property type="gene ID" value="NBR_0001883801"/>
</dbReference>
<protein>
    <submittedName>
        <fullName evidence="6">ShKT domain-containing protein</fullName>
    </submittedName>
</protein>
<keyword evidence="2" id="KW-0732">Signal</keyword>
<dbReference type="Pfam" id="PF01549">
    <property type="entry name" value="ShK"/>
    <property type="match status" value="1"/>
</dbReference>
<name>A0A0N4YNM4_NIPBR</name>
<reference evidence="6" key="1">
    <citation type="submission" date="2017-02" db="UniProtKB">
        <authorList>
            <consortium name="WormBaseParasite"/>
        </authorList>
    </citation>
    <scope>IDENTIFICATION</scope>
</reference>
<dbReference type="PROSITE" id="PS51670">
    <property type="entry name" value="SHKT"/>
    <property type="match status" value="1"/>
</dbReference>
<dbReference type="EMBL" id="UYSL01023699">
    <property type="protein sequence ID" value="VDL82564.1"/>
    <property type="molecule type" value="Genomic_DNA"/>
</dbReference>
<dbReference type="AlphaFoldDB" id="A0A0N4YNM4"/>
<evidence type="ECO:0000313" key="6">
    <source>
        <dbReference type="WBParaSite" id="NBR_0001883801-mRNA-1"/>
    </source>
</evidence>
<proteinExistence type="predicted"/>
<feature type="domain" description="ShKT" evidence="3">
    <location>
        <begin position="22"/>
        <end position="60"/>
    </location>
</feature>
<dbReference type="Proteomes" id="UP000271162">
    <property type="component" value="Unassembled WGS sequence"/>
</dbReference>